<evidence type="ECO:0000256" key="5">
    <source>
        <dbReference type="ARBA" id="ARBA00023136"/>
    </source>
</evidence>
<feature type="transmembrane region" description="Helical" evidence="6">
    <location>
        <begin position="85"/>
        <end position="109"/>
    </location>
</feature>
<keyword evidence="5 6" id="KW-0472">Membrane</keyword>
<keyword evidence="4 6" id="KW-1133">Transmembrane helix</keyword>
<reference evidence="8" key="2">
    <citation type="submission" date="2014-08" db="EMBL/GenBank/DDBJ databases">
        <title>Complete genome of Weissella ceti strain WS74 isolated from diseased rainbow trout in Brazil.</title>
        <authorList>
            <person name="Figueiredo H.C.P."/>
            <person name="Leal C.A.G."/>
            <person name="Pereira F.L."/>
            <person name="Soares S.C."/>
            <person name="Dorella F.A."/>
            <person name="Carvalho A.F."/>
            <person name="Azevedo V.A.C."/>
        </authorList>
    </citation>
    <scope>NUCLEOTIDE SEQUENCE [LARGE SCALE GENOMIC DNA]</scope>
    <source>
        <strain evidence="8">WS74</strain>
    </source>
</reference>
<evidence type="ECO:0008006" key="9">
    <source>
        <dbReference type="Google" id="ProtNLM"/>
    </source>
</evidence>
<proteinExistence type="predicted"/>
<evidence type="ECO:0000256" key="1">
    <source>
        <dbReference type="ARBA" id="ARBA00004651"/>
    </source>
</evidence>
<evidence type="ECO:0000256" key="6">
    <source>
        <dbReference type="SAM" id="Phobius"/>
    </source>
</evidence>
<dbReference type="GO" id="GO:0005886">
    <property type="term" value="C:plasma membrane"/>
    <property type="evidence" value="ECO:0007669"/>
    <property type="project" value="UniProtKB-SubCell"/>
</dbReference>
<feature type="transmembrane region" description="Helical" evidence="6">
    <location>
        <begin position="346"/>
        <end position="366"/>
    </location>
</feature>
<feature type="transmembrane region" description="Helical" evidence="6">
    <location>
        <begin position="40"/>
        <end position="64"/>
    </location>
</feature>
<dbReference type="AlphaFoldDB" id="A0A075U0P2"/>
<keyword evidence="3 6" id="KW-0812">Transmembrane</keyword>
<dbReference type="EMBL" id="CP009223">
    <property type="protein sequence ID" value="AIM63485.1"/>
    <property type="molecule type" value="Genomic_DNA"/>
</dbReference>
<comment type="subcellular location">
    <subcellularLocation>
        <location evidence="1">Cell membrane</location>
        <topology evidence="1">Multi-pass membrane protein</topology>
    </subcellularLocation>
</comment>
<name>A0A075U0P2_9LACO</name>
<dbReference type="PIRSF" id="PIRSF006060">
    <property type="entry name" value="AA_transporter"/>
    <property type="match status" value="1"/>
</dbReference>
<feature type="transmembrane region" description="Helical" evidence="6">
    <location>
        <begin position="405"/>
        <end position="422"/>
    </location>
</feature>
<feature type="transmembrane region" description="Helical" evidence="6">
    <location>
        <begin position="213"/>
        <end position="231"/>
    </location>
</feature>
<dbReference type="Proteomes" id="UP000029079">
    <property type="component" value="Chromosome"/>
</dbReference>
<keyword evidence="2" id="KW-1003">Cell membrane</keyword>
<dbReference type="Gene3D" id="1.20.1740.10">
    <property type="entry name" value="Amino acid/polyamine transporter I"/>
    <property type="match status" value="1"/>
</dbReference>
<protein>
    <recommendedName>
        <fullName evidence="9">Amino acid permease</fullName>
    </recommendedName>
</protein>
<accession>A0A075U0P2</accession>
<dbReference type="STRING" id="759620.WS105_1230"/>
<dbReference type="PATRIC" id="fig|759620.7.peg.1192"/>
<dbReference type="PANTHER" id="PTHR42770">
    <property type="entry name" value="AMINO ACID TRANSPORTER-RELATED"/>
    <property type="match status" value="1"/>
</dbReference>
<dbReference type="RefSeq" id="WP_009765112.1">
    <property type="nucleotide sequence ID" value="NZ_CP009223.1"/>
</dbReference>
<dbReference type="OrthoDB" id="9762947at2"/>
<evidence type="ECO:0000256" key="3">
    <source>
        <dbReference type="ARBA" id="ARBA00022692"/>
    </source>
</evidence>
<evidence type="ECO:0000256" key="4">
    <source>
        <dbReference type="ARBA" id="ARBA00022989"/>
    </source>
</evidence>
<dbReference type="PANTHER" id="PTHR42770:SF4">
    <property type="entry name" value="ARGININE_ORNITHINE ANTIPORTER-RELATED"/>
    <property type="match status" value="1"/>
</dbReference>
<feature type="transmembrane region" description="Helical" evidence="6">
    <location>
        <begin position="293"/>
        <end position="320"/>
    </location>
</feature>
<sequence>MEKAEVKKLGLVALISGIVTSSLGSGVFNVSSTLAQGSTVGVSILAWLFVMVGIGSLAWVFATLSNLFPKLTGVTDYALEGSGKIAAVASGFAYFVSGFCGNLAFLLMLGQAISYFSIYIPALAPLADGSSLVTIIFVSAFSWILTWFVIKYGVENMVNFNTIITFFKVGSLVAFMLFGIIFFQAGLFTAHFWESFTNNMGNLSFGQMTGESFYNQFSTGILSMIFLFVGIESASMMGDRAQKKSDVAKATMIATFILFFMYFVITLLPFGMLPQQELANIQEPALVFVVQQTVGPIGGALMSLALIIALVGALISWFLLPVEPLQRLSSQNIFPKWMGKTNEIGAPVNSLIFTQVLMQLLIFTLFFTESAYIFALSLCTVAIVISYFFVGLFQLQVGIKRKSTALIIPGLIVVLFEIIAVAVSGIQYLALCSLILVMGFIFYVQHQGIPNIKRGEWITIGITTVAAIFTIIALINGTITLS</sequence>
<dbReference type="KEGG" id="wce:WS08_1167"/>
<dbReference type="GO" id="GO:0022857">
    <property type="term" value="F:transmembrane transporter activity"/>
    <property type="evidence" value="ECO:0007669"/>
    <property type="project" value="InterPro"/>
</dbReference>
<feature type="transmembrane region" description="Helical" evidence="6">
    <location>
        <begin position="252"/>
        <end position="273"/>
    </location>
</feature>
<feature type="transmembrane region" description="Helical" evidence="6">
    <location>
        <begin position="457"/>
        <end position="479"/>
    </location>
</feature>
<dbReference type="InterPro" id="IPR002293">
    <property type="entry name" value="AA/rel_permease1"/>
</dbReference>
<reference evidence="7 8" key="1">
    <citation type="journal article" date="2014" name="Genome Announc.">
        <title>Complete Genome Sequences of Fish Pathogenic Weissella ceti Strains WS74 and WS105.</title>
        <authorList>
            <person name="Figueiredo H.C."/>
            <person name="Leal C.A."/>
            <person name="Dorella F.A."/>
            <person name="Carvalho A.F."/>
            <person name="Soares S.C."/>
            <person name="Pereira F.L."/>
            <person name="Azevedo V.A."/>
        </authorList>
    </citation>
    <scope>NUCLEOTIDE SEQUENCE [LARGE SCALE GENOMIC DNA]</scope>
    <source>
        <strain evidence="7 8">WS74</strain>
    </source>
</reference>
<feature type="transmembrane region" description="Helical" evidence="6">
    <location>
        <begin position="129"/>
        <end position="150"/>
    </location>
</feature>
<organism evidence="7 8">
    <name type="scientific">Weissella ceti</name>
    <dbReference type="NCBI Taxonomy" id="759620"/>
    <lineage>
        <taxon>Bacteria</taxon>
        <taxon>Bacillati</taxon>
        <taxon>Bacillota</taxon>
        <taxon>Bacilli</taxon>
        <taxon>Lactobacillales</taxon>
        <taxon>Lactobacillaceae</taxon>
        <taxon>Weissella</taxon>
    </lineage>
</organism>
<feature type="transmembrane region" description="Helical" evidence="6">
    <location>
        <begin position="428"/>
        <end position="445"/>
    </location>
</feature>
<dbReference type="KEGG" id="wct:WS74_1236"/>
<feature type="transmembrane region" description="Helical" evidence="6">
    <location>
        <begin position="171"/>
        <end position="193"/>
    </location>
</feature>
<keyword evidence="8" id="KW-1185">Reference proteome</keyword>
<evidence type="ECO:0000313" key="7">
    <source>
        <dbReference type="EMBL" id="AIM63485.1"/>
    </source>
</evidence>
<evidence type="ECO:0000256" key="2">
    <source>
        <dbReference type="ARBA" id="ARBA00022475"/>
    </source>
</evidence>
<dbReference type="Pfam" id="PF13520">
    <property type="entry name" value="AA_permease_2"/>
    <property type="match status" value="1"/>
</dbReference>
<dbReference type="InterPro" id="IPR050367">
    <property type="entry name" value="APC_superfamily"/>
</dbReference>
<evidence type="ECO:0000313" key="8">
    <source>
        <dbReference type="Proteomes" id="UP000029079"/>
    </source>
</evidence>
<gene>
    <name evidence="7" type="ORF">WS74_1236</name>
</gene>
<feature type="transmembrane region" description="Helical" evidence="6">
    <location>
        <begin position="372"/>
        <end position="393"/>
    </location>
</feature>
<dbReference type="KEGG" id="wci:WS105_1230"/>